<dbReference type="PANTHER" id="PTHR47506">
    <property type="entry name" value="TRANSCRIPTIONAL REGULATORY PROTEIN"/>
    <property type="match status" value="1"/>
</dbReference>
<dbReference type="InterPro" id="IPR009057">
    <property type="entry name" value="Homeodomain-like_sf"/>
</dbReference>
<dbReference type="PROSITE" id="PS50977">
    <property type="entry name" value="HTH_TETR_2"/>
    <property type="match status" value="1"/>
</dbReference>
<evidence type="ECO:0000256" key="4">
    <source>
        <dbReference type="PROSITE-ProRule" id="PRU00335"/>
    </source>
</evidence>
<evidence type="ECO:0000256" key="3">
    <source>
        <dbReference type="ARBA" id="ARBA00023163"/>
    </source>
</evidence>
<reference evidence="6" key="1">
    <citation type="submission" date="2016-03" db="EMBL/GenBank/DDBJ databases">
        <authorList>
            <person name="Borrel G."/>
            <person name="Mccann A."/>
            <person name="O'Toole P.W."/>
        </authorList>
    </citation>
    <scope>NUCLEOTIDE SEQUENCE</scope>
    <source>
        <strain evidence="6">183</strain>
    </source>
</reference>
<comment type="caution">
    <text evidence="6">The sequence shown here is derived from an EMBL/GenBank/DDBJ whole genome shotgun (WGS) entry which is preliminary data.</text>
</comment>
<dbReference type="SUPFAM" id="SSF46689">
    <property type="entry name" value="Homeodomain-like"/>
    <property type="match status" value="1"/>
</dbReference>
<evidence type="ECO:0000313" key="7">
    <source>
        <dbReference type="Proteomes" id="UP000752814"/>
    </source>
</evidence>
<name>A0A8J8TD04_9ARCH</name>
<dbReference type="GO" id="GO:0003677">
    <property type="term" value="F:DNA binding"/>
    <property type="evidence" value="ECO:0007669"/>
    <property type="project" value="UniProtKB-UniRule"/>
</dbReference>
<dbReference type="InterPro" id="IPR001647">
    <property type="entry name" value="HTH_TetR"/>
</dbReference>
<gene>
    <name evidence="6" type="ORF">A3207_08470</name>
</gene>
<keyword evidence="2 4" id="KW-0238">DNA-binding</keyword>
<protein>
    <recommendedName>
        <fullName evidence="5">HTH tetR-type domain-containing protein</fullName>
    </recommendedName>
</protein>
<dbReference type="Pfam" id="PF00440">
    <property type="entry name" value="TetR_N"/>
    <property type="match status" value="1"/>
</dbReference>
<feature type="domain" description="HTH tetR-type" evidence="5">
    <location>
        <begin position="20"/>
        <end position="80"/>
    </location>
</feature>
<dbReference type="EMBL" id="LVVT01000023">
    <property type="protein sequence ID" value="TQS81375.1"/>
    <property type="molecule type" value="Genomic_DNA"/>
</dbReference>
<dbReference type="AlphaFoldDB" id="A0A8J8TD04"/>
<feature type="DNA-binding region" description="H-T-H motif" evidence="4">
    <location>
        <begin position="43"/>
        <end position="62"/>
    </location>
</feature>
<dbReference type="Gene3D" id="1.10.357.10">
    <property type="entry name" value="Tetracycline Repressor, domain 2"/>
    <property type="match status" value="1"/>
</dbReference>
<sequence length="244" mass="27809">MKTNGRSPKASLEKANPKRDVSRSKILEAAMELFYVQGYNKTTTRQIIQKTGILNGSLYHSFTNKEDIFKTIIIQALKDSLEESEKLLHKCDSISDLITVAAFPVALEFYAASLSKRAAELLYQAHQSWTVLDSFINVYIEWVSSHTTLFDPNEHKREFYVNTLAVMGSIGNLVGEFCNTDQKLNYRDSFKIGMEIFCAVFKYPTFTIDSIVENVCNMVESNNIQIFDKKLQIDNDKLTVENIS</sequence>
<evidence type="ECO:0000256" key="1">
    <source>
        <dbReference type="ARBA" id="ARBA00023015"/>
    </source>
</evidence>
<dbReference type="Proteomes" id="UP000752814">
    <property type="component" value="Unassembled WGS sequence"/>
</dbReference>
<evidence type="ECO:0000259" key="5">
    <source>
        <dbReference type="PROSITE" id="PS50977"/>
    </source>
</evidence>
<proteinExistence type="predicted"/>
<organism evidence="6 7">
    <name type="scientific">Candidatus Methanomassiliicoccus intestinalis</name>
    <dbReference type="NCBI Taxonomy" id="1406512"/>
    <lineage>
        <taxon>Archaea</taxon>
        <taxon>Methanobacteriati</taxon>
        <taxon>Thermoplasmatota</taxon>
        <taxon>Thermoplasmata</taxon>
        <taxon>Methanomassiliicoccales</taxon>
        <taxon>Methanomassiliicoccaceae</taxon>
        <taxon>Methanomassiliicoccus</taxon>
    </lineage>
</organism>
<keyword evidence="3" id="KW-0804">Transcription</keyword>
<dbReference type="RefSeq" id="WP_400256688.1">
    <property type="nucleotide sequence ID" value="NZ_CAYAYE010000027.1"/>
</dbReference>
<dbReference type="PANTHER" id="PTHR47506:SF1">
    <property type="entry name" value="HTH-TYPE TRANSCRIPTIONAL REGULATOR YJDC"/>
    <property type="match status" value="1"/>
</dbReference>
<accession>A0A8J8TD04</accession>
<evidence type="ECO:0000256" key="2">
    <source>
        <dbReference type="ARBA" id="ARBA00023125"/>
    </source>
</evidence>
<keyword evidence="1" id="KW-0805">Transcription regulation</keyword>
<evidence type="ECO:0000313" key="6">
    <source>
        <dbReference type="EMBL" id="TQS81375.1"/>
    </source>
</evidence>
<dbReference type="PRINTS" id="PR00455">
    <property type="entry name" value="HTHTETR"/>
</dbReference>